<dbReference type="Gene3D" id="2.60.110.10">
    <property type="entry name" value="Thaumatin"/>
    <property type="match status" value="1"/>
</dbReference>
<dbReference type="PROSITE" id="PS51367">
    <property type="entry name" value="THAUMATIN_2"/>
    <property type="match status" value="1"/>
</dbReference>
<feature type="disulfide bond" evidence="1">
    <location>
        <begin position="80"/>
        <end position="96"/>
    </location>
</feature>
<keyword evidence="1" id="KW-1015">Disulfide bond</keyword>
<dbReference type="InterPro" id="IPR001938">
    <property type="entry name" value="Thaumatin"/>
</dbReference>
<evidence type="ECO:0000313" key="2">
    <source>
        <dbReference type="EMBL" id="RMZ93320.1"/>
    </source>
</evidence>
<evidence type="ECO:0000313" key="3">
    <source>
        <dbReference type="Proteomes" id="UP000276133"/>
    </source>
</evidence>
<dbReference type="STRING" id="10195.A0A3M7P3A6"/>
<dbReference type="PANTHER" id="PTHR31013">
    <property type="entry name" value="THAUMATIN FAMILY PROTEIN-RELATED"/>
    <property type="match status" value="1"/>
</dbReference>
<dbReference type="Proteomes" id="UP000276133">
    <property type="component" value="Unassembled WGS sequence"/>
</dbReference>
<dbReference type="InterPro" id="IPR037176">
    <property type="entry name" value="Osmotin/thaumatin-like_sf"/>
</dbReference>
<reference evidence="2 3" key="1">
    <citation type="journal article" date="2018" name="Sci. Rep.">
        <title>Genomic signatures of local adaptation to the degree of environmental predictability in rotifers.</title>
        <authorList>
            <person name="Franch-Gras L."/>
            <person name="Hahn C."/>
            <person name="Garcia-Roger E.M."/>
            <person name="Carmona M.J."/>
            <person name="Serra M."/>
            <person name="Gomez A."/>
        </authorList>
    </citation>
    <scope>NUCLEOTIDE SEQUENCE [LARGE SCALE GENOMIC DNA]</scope>
    <source>
        <strain evidence="2">HYR1</strain>
    </source>
</reference>
<proteinExistence type="predicted"/>
<feature type="disulfide bond" evidence="1">
    <location>
        <begin position="110"/>
        <end position="120"/>
    </location>
</feature>
<dbReference type="PRINTS" id="PR00347">
    <property type="entry name" value="THAUMATIN"/>
</dbReference>
<sequence length="164" mass="18318">GQFRCETGDCGPWVKCANGQTPATLAEFTLNGSGDQDFYDVSLVDGYNLKMAIEVTNPSSGSGEYWCKNPSCIRDLNQICPSELRKYSSTRQVIGCLSACEKFQTDSYCCRGAHGTPETCRSYEWPVNYPSIYKNACPSAYSYAYDDSTSTFFCRNTNYNIKFC</sequence>
<feature type="disulfide bond" evidence="1">
    <location>
        <begin position="67"/>
        <end position="154"/>
    </location>
</feature>
<name>A0A3M7P3A6_BRAPC</name>
<dbReference type="SUPFAM" id="SSF49870">
    <property type="entry name" value="Osmotin, thaumatin-like protein"/>
    <property type="match status" value="1"/>
</dbReference>
<dbReference type="OrthoDB" id="430315at2759"/>
<dbReference type="Pfam" id="PF00314">
    <property type="entry name" value="Thaumatin"/>
    <property type="match status" value="1"/>
</dbReference>
<feature type="disulfide bond" evidence="1">
    <location>
        <begin position="100"/>
        <end position="109"/>
    </location>
</feature>
<protein>
    <submittedName>
        <fullName evidence="2">Pathogenesis-related 5-like</fullName>
    </submittedName>
</protein>
<keyword evidence="3" id="KW-1185">Reference proteome</keyword>
<evidence type="ECO:0000256" key="1">
    <source>
        <dbReference type="PIRSR" id="PIRSR002703-1"/>
    </source>
</evidence>
<comment type="caution">
    <text evidence="2">The sequence shown here is derived from an EMBL/GenBank/DDBJ whole genome shotgun (WGS) entry which is preliminary data.</text>
</comment>
<dbReference type="AlphaFoldDB" id="A0A3M7P3A6"/>
<dbReference type="EMBL" id="REGN01013898">
    <property type="protein sequence ID" value="RMZ93320.1"/>
    <property type="molecule type" value="Genomic_DNA"/>
</dbReference>
<feature type="disulfide bond" evidence="1">
    <location>
        <begin position="10"/>
        <end position="16"/>
    </location>
</feature>
<feature type="disulfide bond" evidence="1">
    <location>
        <begin position="72"/>
        <end position="137"/>
    </location>
</feature>
<dbReference type="PIRSF" id="PIRSF002703">
    <property type="entry name" value="Thaumatin"/>
    <property type="match status" value="1"/>
</dbReference>
<dbReference type="SMART" id="SM00205">
    <property type="entry name" value="THN"/>
    <property type="match status" value="1"/>
</dbReference>
<gene>
    <name evidence="2" type="ORF">BpHYR1_036342</name>
</gene>
<accession>A0A3M7P3A6</accession>
<dbReference type="PANTHER" id="PTHR31013:SF12">
    <property type="entry name" value="PATHOGENESIS-RELATED PROTEIN 5-LIKE"/>
    <property type="match status" value="1"/>
</dbReference>
<feature type="non-terminal residue" evidence="2">
    <location>
        <position position="1"/>
    </location>
</feature>
<organism evidence="2 3">
    <name type="scientific">Brachionus plicatilis</name>
    <name type="common">Marine rotifer</name>
    <name type="synonym">Brachionus muelleri</name>
    <dbReference type="NCBI Taxonomy" id="10195"/>
    <lineage>
        <taxon>Eukaryota</taxon>
        <taxon>Metazoa</taxon>
        <taxon>Spiralia</taxon>
        <taxon>Gnathifera</taxon>
        <taxon>Rotifera</taxon>
        <taxon>Eurotatoria</taxon>
        <taxon>Monogononta</taxon>
        <taxon>Pseudotrocha</taxon>
        <taxon>Ploima</taxon>
        <taxon>Brachionidae</taxon>
        <taxon>Brachionus</taxon>
    </lineage>
</organism>